<reference evidence="1 2" key="1">
    <citation type="journal article" date="2024" name="Int. J. Syst. Evol. Microbiol.">
        <title>Paenibacillus hexagrammi sp. nov., a novel bacterium isolated from the gut content of Hexagrammos agrammus.</title>
        <authorList>
            <person name="Jung H.K."/>
            <person name="Kim D.G."/>
            <person name="Zin H."/>
            <person name="Park J."/>
            <person name="Jung H."/>
            <person name="Kim Y.O."/>
            <person name="Kong H.J."/>
            <person name="Kim J.W."/>
            <person name="Kim Y.S."/>
        </authorList>
    </citation>
    <scope>NUCLEOTIDE SEQUENCE [LARGE SCALE GENOMIC DNA]</scope>
    <source>
        <strain evidence="1 2">YPD9-1</strain>
    </source>
</reference>
<proteinExistence type="predicted"/>
<dbReference type="Proteomes" id="UP001649230">
    <property type="component" value="Chromosome"/>
</dbReference>
<name>A0ABY3SCB1_9BACL</name>
<accession>A0ABY3SCB1</accession>
<gene>
    <name evidence="1" type="ORF">L0M14_17790</name>
</gene>
<dbReference type="EMBL" id="CP090978">
    <property type="protein sequence ID" value="UJF31638.1"/>
    <property type="molecule type" value="Genomic_DNA"/>
</dbReference>
<keyword evidence="2" id="KW-1185">Reference proteome</keyword>
<evidence type="ECO:0000313" key="2">
    <source>
        <dbReference type="Proteomes" id="UP001649230"/>
    </source>
</evidence>
<evidence type="ECO:0000313" key="1">
    <source>
        <dbReference type="EMBL" id="UJF31638.1"/>
    </source>
</evidence>
<organism evidence="1 2">
    <name type="scientific">Paenibacillus hexagrammi</name>
    <dbReference type="NCBI Taxonomy" id="2908839"/>
    <lineage>
        <taxon>Bacteria</taxon>
        <taxon>Bacillati</taxon>
        <taxon>Bacillota</taxon>
        <taxon>Bacilli</taxon>
        <taxon>Bacillales</taxon>
        <taxon>Paenibacillaceae</taxon>
        <taxon>Paenibacillus</taxon>
    </lineage>
</organism>
<protein>
    <submittedName>
        <fullName evidence="1">Uncharacterized protein</fullName>
    </submittedName>
</protein>
<dbReference type="RefSeq" id="WP_235117983.1">
    <property type="nucleotide sequence ID" value="NZ_CP090978.1"/>
</dbReference>
<sequence>MQPEWMLNEEEAVTSLCGNHVARLVPSTDGTKLVINREEYLLNEACWDIEMFHGRNNSILIFYWKGEVKLSVKLPPLSQVEAFLSRLYQCLTFKMRTIQPN</sequence>